<name>A0A0L6JRM0_9FIRM</name>
<dbReference type="AlphaFoldDB" id="A0A0L6JRM0"/>
<comment type="caution">
    <text evidence="5">The sequence shown here is derived from an EMBL/GenBank/DDBJ whole genome shotgun (WGS) entry which is preliminary data.</text>
</comment>
<dbReference type="EMBL" id="LGTC01000001">
    <property type="protein sequence ID" value="KNY28042.1"/>
    <property type="molecule type" value="Genomic_DNA"/>
</dbReference>
<keyword evidence="3" id="KW-0812">Transmembrane</keyword>
<keyword evidence="3" id="KW-1133">Transmembrane helix</keyword>
<dbReference type="eggNOG" id="COG0318">
    <property type="taxonomic scope" value="Bacteria"/>
</dbReference>
<dbReference type="PANTHER" id="PTHR43201:SF5">
    <property type="entry name" value="MEDIUM-CHAIN ACYL-COA LIGASE ACSF2, MITOCHONDRIAL"/>
    <property type="match status" value="1"/>
</dbReference>
<dbReference type="Pfam" id="PF00501">
    <property type="entry name" value="AMP-binding"/>
    <property type="match status" value="1"/>
</dbReference>
<dbReference type="GO" id="GO:0006631">
    <property type="term" value="P:fatty acid metabolic process"/>
    <property type="evidence" value="ECO:0007669"/>
    <property type="project" value="TreeGrafter"/>
</dbReference>
<dbReference type="PANTHER" id="PTHR43201">
    <property type="entry name" value="ACYL-COA SYNTHETASE"/>
    <property type="match status" value="1"/>
</dbReference>
<dbReference type="GO" id="GO:0031956">
    <property type="term" value="F:medium-chain fatty acid-CoA ligase activity"/>
    <property type="evidence" value="ECO:0007669"/>
    <property type="project" value="TreeGrafter"/>
</dbReference>
<keyword evidence="3" id="KW-0472">Membrane</keyword>
<keyword evidence="6" id="KW-1185">Reference proteome</keyword>
<feature type="transmembrane region" description="Helical" evidence="3">
    <location>
        <begin position="216"/>
        <end position="240"/>
    </location>
</feature>
<evidence type="ECO:0000256" key="2">
    <source>
        <dbReference type="ARBA" id="ARBA00022598"/>
    </source>
</evidence>
<keyword evidence="2 5" id="KW-0436">Ligase</keyword>
<dbReference type="InterPro" id="IPR042099">
    <property type="entry name" value="ANL_N_sf"/>
</dbReference>
<comment type="similarity">
    <text evidence="1">Belongs to the ATP-dependent AMP-binding enzyme family.</text>
</comment>
<evidence type="ECO:0000313" key="5">
    <source>
        <dbReference type="EMBL" id="KNY28042.1"/>
    </source>
</evidence>
<evidence type="ECO:0000259" key="4">
    <source>
        <dbReference type="Pfam" id="PF00501"/>
    </source>
</evidence>
<evidence type="ECO:0000256" key="3">
    <source>
        <dbReference type="SAM" id="Phobius"/>
    </source>
</evidence>
<dbReference type="SUPFAM" id="SSF56801">
    <property type="entry name" value="Acetyl-CoA synthetase-like"/>
    <property type="match status" value="1"/>
</dbReference>
<evidence type="ECO:0000313" key="6">
    <source>
        <dbReference type="Proteomes" id="UP000036923"/>
    </source>
</evidence>
<feature type="domain" description="AMP-dependent synthetase/ligase" evidence="4">
    <location>
        <begin position="22"/>
        <end position="263"/>
    </location>
</feature>
<protein>
    <submittedName>
        <fullName evidence="5">AMP-dependent synthetase and ligase</fullName>
    </submittedName>
</protein>
<accession>A0A0L6JRM0</accession>
<dbReference type="Gene3D" id="3.40.50.12780">
    <property type="entry name" value="N-terminal domain of ligase-like"/>
    <property type="match status" value="1"/>
</dbReference>
<dbReference type="Proteomes" id="UP000036923">
    <property type="component" value="Unassembled WGS sequence"/>
</dbReference>
<organism evidence="5 6">
    <name type="scientific">Pseudobacteroides cellulosolvens ATCC 35603 = DSM 2933</name>
    <dbReference type="NCBI Taxonomy" id="398512"/>
    <lineage>
        <taxon>Bacteria</taxon>
        <taxon>Bacillati</taxon>
        <taxon>Bacillota</taxon>
        <taxon>Clostridia</taxon>
        <taxon>Eubacteriales</taxon>
        <taxon>Oscillospiraceae</taxon>
        <taxon>Pseudobacteroides</taxon>
    </lineage>
</organism>
<dbReference type="STRING" id="398512.Bccel_3313"/>
<evidence type="ECO:0000256" key="1">
    <source>
        <dbReference type="ARBA" id="ARBA00006432"/>
    </source>
</evidence>
<proteinExistence type="inferred from homology"/>
<reference evidence="6" key="1">
    <citation type="submission" date="2015-07" db="EMBL/GenBank/DDBJ databases">
        <title>Near-Complete Genome Sequence of the Cellulolytic Bacterium Bacteroides (Pseudobacteroides) cellulosolvens ATCC 35603.</title>
        <authorList>
            <person name="Dassa B."/>
            <person name="Utturkar S.M."/>
            <person name="Klingeman D.M."/>
            <person name="Hurt R.A."/>
            <person name="Keller M."/>
            <person name="Xu J."/>
            <person name="Reddy Y.H.K."/>
            <person name="Borovok I."/>
            <person name="Grinberg I.R."/>
            <person name="Lamed R."/>
            <person name="Zhivin O."/>
            <person name="Bayer E.A."/>
            <person name="Brown S.D."/>
        </authorList>
    </citation>
    <scope>NUCLEOTIDE SEQUENCE [LARGE SCALE GENOMIC DNA]</scope>
    <source>
        <strain evidence="6">DSM 2933</strain>
    </source>
</reference>
<sequence>MIDNSLNTIDKIYQSFIRTAIPDDMIMYYNDSQVSVKVYMDGVDRYTRHLINLGVKPGVAIGYSMPNCPEVFYLFTAISRLGACAVPLFHMFPDVAKVDIFQKSRVQLVIVSEMQYDSFKAASEKAGCQYRIVTTHKGSACEYDFESSIDHIDLNSYYMNEVSPDMPLVIASSSGTTGIPKLVAMTQANIASEVYASIDLITPINSNIIKGYRYSIAFPLSTSGIITIIGLMFGGISIIFSQDVSPLRFLKLMSQWKAEGLTAPLHTLNQFCHFPCWILLT</sequence>
<gene>
    <name evidence="5" type="ORF">Bccel_3313</name>
</gene>
<dbReference type="InterPro" id="IPR000873">
    <property type="entry name" value="AMP-dep_synth/lig_dom"/>
</dbReference>